<comment type="caution">
    <text evidence="3">The sequence shown here is derived from an EMBL/GenBank/DDBJ whole genome shotgun (WGS) entry which is preliminary data.</text>
</comment>
<evidence type="ECO:0000256" key="1">
    <source>
        <dbReference type="ARBA" id="ARBA00022612"/>
    </source>
</evidence>
<reference evidence="3 4" key="1">
    <citation type="submission" date="2019-03" db="EMBL/GenBank/DDBJ databases">
        <title>Genomic Encyclopedia of Type Strains, Phase IV (KMG-IV): sequencing the most valuable type-strain genomes for metagenomic binning, comparative biology and taxonomic classification.</title>
        <authorList>
            <person name="Goeker M."/>
        </authorList>
    </citation>
    <scope>NUCLEOTIDE SEQUENCE [LARGE SCALE GENOMIC DNA]</scope>
    <source>
        <strain evidence="3 4">DSM 16380</strain>
    </source>
</reference>
<sequence>MATELAIAIEVSAVGAFQSLGKSMQGLTSLTNKLEREHVELGSTIQKYMGKSDLIVGDLSRKYDKLGSSIDRLKAKQSSLNQGLARREALKAEREELQGKVLGTAGMVMTAAVPIKLAIDFESAMADVKKVVDFKTPEGFKNLSKDLLELTRTLPLTENELAQIAASGGQLGVKEEELKSFTTTIAKMSTAFDMSASDSGDAMAKLANVYALPMEKISELGDAINELSNSSPVKASDIVNTLGRVGGVAKEFGLTQNATAALSNSFISLGKSPEVAGTAINGMLTKLMTADKGGKAFQAALKEVGISAKQLKANIAKDGQGALTDFLKRLEKLPKENRMGVLVDLFGLEYADDISTLTGNVEALEKSLKTLQETDENGKLKYLGSMEREFAARAATTENNLKLLKNSFRELGVTTGKVLLPAINELTDDARPLIYAVIDFAAANPQLVKGLMAVGTSLVAMRVSSLGVRFAWNGLKSSANELGLVANKLSRMPERHRKGQTMANQTMFKQTPLPFIGQKRMFLNHFQKVLSHIPSDGEGWTIVDIFGGSGLLSHIAKHHKPKDRVIYNDSDGYTERLQHIAEINQ</sequence>
<dbReference type="InterPro" id="IPR010090">
    <property type="entry name" value="Phage_tape_meas"/>
</dbReference>
<evidence type="ECO:0000259" key="2">
    <source>
        <dbReference type="Pfam" id="PF10145"/>
    </source>
</evidence>
<dbReference type="NCBIfam" id="TIGR01760">
    <property type="entry name" value="tape_meas_TP901"/>
    <property type="match status" value="1"/>
</dbReference>
<dbReference type="PANTHER" id="PTHR37813">
    <property type="entry name" value="FELS-2 PROPHAGE PROTEIN"/>
    <property type="match status" value="1"/>
</dbReference>
<dbReference type="InterPro" id="IPR029063">
    <property type="entry name" value="SAM-dependent_MTases_sf"/>
</dbReference>
<keyword evidence="1" id="KW-1188">Viral release from host cell</keyword>
<gene>
    <name evidence="3" type="ORF">EV693_1061</name>
</gene>
<dbReference type="Pfam" id="PF10145">
    <property type="entry name" value="PhageMin_Tail"/>
    <property type="match status" value="1"/>
</dbReference>
<organism evidence="3 4">
    <name type="scientific">Nicoletella semolina</name>
    <dbReference type="NCBI Taxonomy" id="271160"/>
    <lineage>
        <taxon>Bacteria</taxon>
        <taxon>Pseudomonadati</taxon>
        <taxon>Pseudomonadota</taxon>
        <taxon>Gammaproteobacteria</taxon>
        <taxon>Pasteurellales</taxon>
        <taxon>Pasteurellaceae</taxon>
        <taxon>Nicoletella</taxon>
    </lineage>
</organism>
<dbReference type="AlphaFoldDB" id="A0A4R2N8L9"/>
<dbReference type="Proteomes" id="UP000295537">
    <property type="component" value="Unassembled WGS sequence"/>
</dbReference>
<protein>
    <submittedName>
        <fullName evidence="3">TP901 family phage tail tape measure protein</fullName>
    </submittedName>
</protein>
<dbReference type="EMBL" id="SLXJ01000006">
    <property type="protein sequence ID" value="TCP17322.1"/>
    <property type="molecule type" value="Genomic_DNA"/>
</dbReference>
<name>A0A4R2N8L9_9PAST</name>
<accession>A0A4R2N8L9</accession>
<dbReference type="PANTHER" id="PTHR37813:SF1">
    <property type="entry name" value="FELS-2 PROPHAGE PROTEIN"/>
    <property type="match status" value="1"/>
</dbReference>
<evidence type="ECO:0000313" key="3">
    <source>
        <dbReference type="EMBL" id="TCP17322.1"/>
    </source>
</evidence>
<evidence type="ECO:0000313" key="4">
    <source>
        <dbReference type="Proteomes" id="UP000295537"/>
    </source>
</evidence>
<keyword evidence="4" id="KW-1185">Reference proteome</keyword>
<proteinExistence type="predicted"/>
<dbReference type="SUPFAM" id="SSF53335">
    <property type="entry name" value="S-adenosyl-L-methionine-dependent methyltransferases"/>
    <property type="match status" value="1"/>
</dbReference>
<feature type="domain" description="Phage tail tape measure protein" evidence="2">
    <location>
        <begin position="145"/>
        <end position="347"/>
    </location>
</feature>